<dbReference type="PANTHER" id="PTHR33744">
    <property type="entry name" value="CARBOHYDRATE DIACID REGULATOR"/>
    <property type="match status" value="1"/>
</dbReference>
<feature type="domain" description="PucR C-terminal helix-turn-helix" evidence="2">
    <location>
        <begin position="355"/>
        <end position="413"/>
    </location>
</feature>
<dbReference type="InterPro" id="IPR025736">
    <property type="entry name" value="PucR_C-HTH_dom"/>
</dbReference>
<reference evidence="4 5" key="1">
    <citation type="submission" date="2019-10" db="EMBL/GenBank/DDBJ databases">
        <title>Bacillus aerolatum sp. nov., isolated from bioaerosol of sport playgrounds.</title>
        <authorList>
            <person name="Chen P."/>
            <person name="Zhang G."/>
        </authorList>
    </citation>
    <scope>NUCLEOTIDE SEQUENCE [LARGE SCALE GENOMIC DNA]</scope>
    <source>
        <strain evidence="4 5">CX253</strain>
    </source>
</reference>
<dbReference type="EMBL" id="WEIO01000002">
    <property type="protein sequence ID" value="KAB7708198.1"/>
    <property type="molecule type" value="Genomic_DNA"/>
</dbReference>
<dbReference type="PANTHER" id="PTHR33744:SF1">
    <property type="entry name" value="DNA-BINDING TRANSCRIPTIONAL ACTIVATOR ADER"/>
    <property type="match status" value="1"/>
</dbReference>
<dbReference type="Gene3D" id="1.10.10.2840">
    <property type="entry name" value="PucR C-terminal helix-turn-helix domain"/>
    <property type="match status" value="1"/>
</dbReference>
<gene>
    <name evidence="4" type="ORF">F9802_05715</name>
</gene>
<name>A0A6I1FYJ3_9BACI</name>
<dbReference type="Proteomes" id="UP000429595">
    <property type="component" value="Unassembled WGS sequence"/>
</dbReference>
<dbReference type="Pfam" id="PF17853">
    <property type="entry name" value="GGDEF_2"/>
    <property type="match status" value="1"/>
</dbReference>
<evidence type="ECO:0000259" key="3">
    <source>
        <dbReference type="Pfam" id="PF17853"/>
    </source>
</evidence>
<evidence type="ECO:0000259" key="2">
    <source>
        <dbReference type="Pfam" id="PF13556"/>
    </source>
</evidence>
<accession>A0A6I1FYJ3</accession>
<dbReference type="Pfam" id="PF13556">
    <property type="entry name" value="HTH_30"/>
    <property type="match status" value="1"/>
</dbReference>
<comment type="similarity">
    <text evidence="1">Belongs to the CdaR family.</text>
</comment>
<organism evidence="4 5">
    <name type="scientific">Bacillus aerolatus</name>
    <dbReference type="NCBI Taxonomy" id="2653354"/>
    <lineage>
        <taxon>Bacteria</taxon>
        <taxon>Bacillati</taxon>
        <taxon>Bacillota</taxon>
        <taxon>Bacilli</taxon>
        <taxon>Bacillales</taxon>
        <taxon>Bacillaceae</taxon>
        <taxon>Bacillus</taxon>
    </lineage>
</organism>
<dbReference type="InterPro" id="IPR041522">
    <property type="entry name" value="CdaR_GGDEF"/>
</dbReference>
<keyword evidence="5" id="KW-1185">Reference proteome</keyword>
<sequence>MKSMKESGYMVKATGNFFAKDYESLEVLADLISEELECPITIEDANHRIIAYSRHEDEVDPVRIATIMRRRVPENVINSLWKVGAIPKLFETEEPVVVPRIDQVGLGERVAISVRKYNEVVGFIWAHPRVSFTEEKIMILQEASKAVKNQLIQHQKQKKETEKNYQELFWKLLTGHFTRLRDLEQVNERYKLNLKGPLAVIIFDFPQPISQSIERQTNYLVETMQQLPIVARTFDNEQMILLARLSEKNKENSLADFINNFIVKINERQHIDGITAASGSVIDNPLELSKSYQEALYVLKIKQQFPQAAASIHSYEKLGVFQFIEDLAAIRKQSGYENPMITKLMKYDRDHHSNLQETIFVFLQHDGNMNDAAKALHIHANTLAYRLKRISEIADMNLKDANQKITLYLDLLIKQLEEVNL</sequence>
<evidence type="ECO:0000313" key="5">
    <source>
        <dbReference type="Proteomes" id="UP000429595"/>
    </source>
</evidence>
<evidence type="ECO:0000256" key="1">
    <source>
        <dbReference type="ARBA" id="ARBA00006754"/>
    </source>
</evidence>
<comment type="caution">
    <text evidence="4">The sequence shown here is derived from an EMBL/GenBank/DDBJ whole genome shotgun (WGS) entry which is preliminary data.</text>
</comment>
<dbReference type="AlphaFoldDB" id="A0A6I1FYJ3"/>
<protein>
    <submittedName>
        <fullName evidence="4">PucR family transcriptional regulator</fullName>
    </submittedName>
</protein>
<proteinExistence type="inferred from homology"/>
<dbReference type="InterPro" id="IPR042070">
    <property type="entry name" value="PucR_C-HTH_sf"/>
</dbReference>
<feature type="domain" description="CdaR GGDEF-like" evidence="3">
    <location>
        <begin position="182"/>
        <end position="301"/>
    </location>
</feature>
<evidence type="ECO:0000313" key="4">
    <source>
        <dbReference type="EMBL" id="KAB7708198.1"/>
    </source>
</evidence>
<dbReference type="InterPro" id="IPR051448">
    <property type="entry name" value="CdaR-like_regulators"/>
</dbReference>